<comment type="subcellular location">
    <subcellularLocation>
        <location evidence="1">Cell envelope</location>
    </subcellularLocation>
</comment>
<name>Q3B5J8_CHLL3</name>
<dbReference type="RefSeq" id="WP_011357258.1">
    <property type="nucleotide sequence ID" value="NC_007512.1"/>
</dbReference>
<keyword evidence="2" id="KW-0175">Coiled coil</keyword>
<dbReference type="Gene3D" id="2.40.420.20">
    <property type="match status" value="1"/>
</dbReference>
<reference evidence="6" key="1">
    <citation type="submission" date="2005-08" db="EMBL/GenBank/DDBJ databases">
        <title>Complete sequence of Pelodictyon luteolum DSM 273.</title>
        <authorList>
            <consortium name="US DOE Joint Genome Institute"/>
            <person name="Copeland A."/>
            <person name="Lucas S."/>
            <person name="Lapidus A."/>
            <person name="Barry K."/>
            <person name="Detter J.C."/>
            <person name="Glavina T."/>
            <person name="Hammon N."/>
            <person name="Israni S."/>
            <person name="Pitluck S."/>
            <person name="Bryant D."/>
            <person name="Schmutz J."/>
            <person name="Larimer F."/>
            <person name="Land M."/>
            <person name="Kyrpides N."/>
            <person name="Ivanova N."/>
            <person name="Richardson P."/>
        </authorList>
    </citation>
    <scope>NUCLEOTIDE SEQUENCE [LARGE SCALE GENOMIC DNA]</scope>
    <source>
        <strain evidence="6">DSM 273 / BCRC 81028 / 2530</strain>
    </source>
</reference>
<dbReference type="PANTHER" id="PTHR32347">
    <property type="entry name" value="EFFLUX SYSTEM COMPONENT YKNX-RELATED"/>
    <property type="match status" value="1"/>
</dbReference>
<evidence type="ECO:0000256" key="2">
    <source>
        <dbReference type="ARBA" id="ARBA00023054"/>
    </source>
</evidence>
<dbReference type="Pfam" id="PF25973">
    <property type="entry name" value="BSH_CzcB"/>
    <property type="match status" value="1"/>
</dbReference>
<dbReference type="Gene3D" id="2.40.30.170">
    <property type="match status" value="1"/>
</dbReference>
<evidence type="ECO:0000313" key="5">
    <source>
        <dbReference type="EMBL" id="ABB23383.1"/>
    </source>
</evidence>
<evidence type="ECO:0000256" key="3">
    <source>
        <dbReference type="SAM" id="MobiDB-lite"/>
    </source>
</evidence>
<sequence length="323" mass="35376">MKLWIKVLSAVALLGLVSGSVLFFTAGGRKESATRYSVVMPERGRIVLKVSTTGEVEPRNRLKILPSVAGRVEEVRAEEGAMVRKGQVLALLSSSERAALLDAARLQGSSEQSYWQSVYRPTAVLAPIDGQVIVRSIEPGQTVTSSDSLFVLSDRLIVKAYVDETDIGRVKVGQKALIGLDAYPEIRLNGRVSHIYYESHLQNNVNIYYVDVIPETVPDVFRSGMSANIDIIVREKTDALLVPVATFSTRNGRTTVLLEGERGGEGRPQEVRVGLTDDGRAEILEGLTDSSRVLLPDTTFVLPENNGGSNPFMPKRKKKDKKP</sequence>
<accession>Q3B5J8</accession>
<proteinExistence type="predicted"/>
<dbReference type="STRING" id="319225.Plut_0495"/>
<dbReference type="eggNOG" id="COG0845">
    <property type="taxonomic scope" value="Bacteria"/>
</dbReference>
<dbReference type="KEGG" id="plt:Plut_0495"/>
<evidence type="ECO:0000256" key="1">
    <source>
        <dbReference type="ARBA" id="ARBA00004196"/>
    </source>
</evidence>
<keyword evidence="6" id="KW-1185">Reference proteome</keyword>
<dbReference type="SUPFAM" id="SSF111369">
    <property type="entry name" value="HlyD-like secretion proteins"/>
    <property type="match status" value="1"/>
</dbReference>
<dbReference type="HOGENOM" id="CLU_018816_14_1_10"/>
<protein>
    <submittedName>
        <fullName evidence="5">Secretion protein HlyD</fullName>
    </submittedName>
</protein>
<feature type="domain" description="CzcB-like barrel-sandwich hybrid" evidence="4">
    <location>
        <begin position="63"/>
        <end position="154"/>
    </location>
</feature>
<dbReference type="GO" id="GO:0030313">
    <property type="term" value="C:cell envelope"/>
    <property type="evidence" value="ECO:0007669"/>
    <property type="project" value="UniProtKB-SubCell"/>
</dbReference>
<dbReference type="Gene3D" id="2.40.50.100">
    <property type="match status" value="1"/>
</dbReference>
<organism evidence="5 6">
    <name type="scientific">Chlorobium luteolum (strain DSM 273 / BCRC 81028 / 2530)</name>
    <name type="common">Pelodictyon luteolum</name>
    <dbReference type="NCBI Taxonomy" id="319225"/>
    <lineage>
        <taxon>Bacteria</taxon>
        <taxon>Pseudomonadati</taxon>
        <taxon>Chlorobiota</taxon>
        <taxon>Chlorobiia</taxon>
        <taxon>Chlorobiales</taxon>
        <taxon>Chlorobiaceae</taxon>
        <taxon>Chlorobium/Pelodictyon group</taxon>
        <taxon>Pelodictyon</taxon>
    </lineage>
</organism>
<dbReference type="OrthoDB" id="9809068at2"/>
<dbReference type="AlphaFoldDB" id="Q3B5J8"/>
<dbReference type="InterPro" id="IPR050465">
    <property type="entry name" value="UPF0194_transport"/>
</dbReference>
<evidence type="ECO:0000259" key="4">
    <source>
        <dbReference type="Pfam" id="PF25973"/>
    </source>
</evidence>
<evidence type="ECO:0000313" key="6">
    <source>
        <dbReference type="Proteomes" id="UP000002709"/>
    </source>
</evidence>
<feature type="region of interest" description="Disordered" evidence="3">
    <location>
        <begin position="300"/>
        <end position="323"/>
    </location>
</feature>
<dbReference type="InterPro" id="IPR058647">
    <property type="entry name" value="BSH_CzcB-like"/>
</dbReference>
<gene>
    <name evidence="5" type="ordered locus">Plut_0495</name>
</gene>
<dbReference type="Proteomes" id="UP000002709">
    <property type="component" value="Chromosome"/>
</dbReference>
<dbReference type="EMBL" id="CP000096">
    <property type="protein sequence ID" value="ABB23383.1"/>
    <property type="molecule type" value="Genomic_DNA"/>
</dbReference>
<dbReference type="Gene3D" id="1.10.287.470">
    <property type="entry name" value="Helix hairpin bin"/>
    <property type="match status" value="1"/>
</dbReference>
<feature type="compositionally biased region" description="Basic residues" evidence="3">
    <location>
        <begin position="314"/>
        <end position="323"/>
    </location>
</feature>